<feature type="region of interest" description="Disordered" evidence="5">
    <location>
        <begin position="314"/>
        <end position="429"/>
    </location>
</feature>
<reference evidence="7 8" key="1">
    <citation type="submission" date="2024-10" db="EMBL/GenBank/DDBJ databases">
        <authorList>
            <person name="Kim D."/>
        </authorList>
    </citation>
    <scope>NUCLEOTIDE SEQUENCE [LARGE SCALE GENOMIC DNA]</scope>
    <source>
        <strain evidence="7">Taebaek</strain>
    </source>
</reference>
<sequence>MMNSSNVLSSLRLHNPFQNVSQVHSSPVDFNKMLLFNNGSSSVPFASVPRQSPSPECPNVGQMGRRVMGLKWPKQNKKLIGQCLLKNQQKLRSENLKQKKPMMERKRRARINACFDQLKEVLLHSDMQQNSKLEKADILEKTVTFVRLLQQQNVHLQQQNARLHQQLQQLLHCSEPTAIALRDGVQKGISLSVMATIDLFSGFPFFTPELCHRLKEEVPKKVATVAADIFSPTPTPTLALNSAIQQQQNSAFMPSSKASALAPSPVRFVFTSAPSSVPSSSVPFPMVRPPLTLPNCLWPLMNCQAFGWTAEAEGQKQKSEEKKHWGEEEEKGQKVRGERKTDQSAGRTDRREEASETEPGTPDNPAEEIEVDVESVEKTSDETQREGAKEEQDSGVFSENSEALNSRKTKLTEDPAKAKIGRKRRKRMDGSIWTVESVLDREEE</sequence>
<dbReference type="InterPro" id="IPR050370">
    <property type="entry name" value="HES_HEY"/>
</dbReference>
<keyword evidence="4" id="KW-0539">Nucleus</keyword>
<dbReference type="Pfam" id="PF00010">
    <property type="entry name" value="HLH"/>
    <property type="match status" value="1"/>
</dbReference>
<dbReference type="SMART" id="SM00353">
    <property type="entry name" value="HLH"/>
    <property type="match status" value="1"/>
</dbReference>
<accession>A0ABD2JXA4</accession>
<gene>
    <name evidence="7" type="ORF">niasHS_007371</name>
</gene>
<dbReference type="Proteomes" id="UP001620645">
    <property type="component" value="Unassembled WGS sequence"/>
</dbReference>
<feature type="compositionally biased region" description="Basic and acidic residues" evidence="5">
    <location>
        <begin position="375"/>
        <end position="392"/>
    </location>
</feature>
<evidence type="ECO:0000313" key="7">
    <source>
        <dbReference type="EMBL" id="KAL3095272.1"/>
    </source>
</evidence>
<dbReference type="PROSITE" id="PS50888">
    <property type="entry name" value="BHLH"/>
    <property type="match status" value="1"/>
</dbReference>
<evidence type="ECO:0000313" key="8">
    <source>
        <dbReference type="Proteomes" id="UP001620645"/>
    </source>
</evidence>
<feature type="compositionally biased region" description="Basic and acidic residues" evidence="5">
    <location>
        <begin position="314"/>
        <end position="354"/>
    </location>
</feature>
<organism evidence="7 8">
    <name type="scientific">Heterodera schachtii</name>
    <name type="common">Sugarbeet cyst nematode worm</name>
    <name type="synonym">Tylenchus schachtii</name>
    <dbReference type="NCBI Taxonomy" id="97005"/>
    <lineage>
        <taxon>Eukaryota</taxon>
        <taxon>Metazoa</taxon>
        <taxon>Ecdysozoa</taxon>
        <taxon>Nematoda</taxon>
        <taxon>Chromadorea</taxon>
        <taxon>Rhabditida</taxon>
        <taxon>Tylenchina</taxon>
        <taxon>Tylenchomorpha</taxon>
        <taxon>Tylenchoidea</taxon>
        <taxon>Heteroderidae</taxon>
        <taxon>Heteroderinae</taxon>
        <taxon>Heterodera</taxon>
    </lineage>
</organism>
<feature type="compositionally biased region" description="Polar residues" evidence="5">
    <location>
        <begin position="395"/>
        <end position="406"/>
    </location>
</feature>
<proteinExistence type="predicted"/>
<comment type="subcellular location">
    <subcellularLocation>
        <location evidence="1">Nucleus</location>
    </subcellularLocation>
</comment>
<dbReference type="GO" id="GO:0005634">
    <property type="term" value="C:nucleus"/>
    <property type="evidence" value="ECO:0007669"/>
    <property type="project" value="UniProtKB-SubCell"/>
</dbReference>
<dbReference type="Gene3D" id="4.10.280.10">
    <property type="entry name" value="Helix-loop-helix DNA-binding domain"/>
    <property type="match status" value="1"/>
</dbReference>
<evidence type="ECO:0000256" key="2">
    <source>
        <dbReference type="ARBA" id="ARBA00023015"/>
    </source>
</evidence>
<dbReference type="InterPro" id="IPR036638">
    <property type="entry name" value="HLH_DNA-bd_sf"/>
</dbReference>
<feature type="compositionally biased region" description="Acidic residues" evidence="5">
    <location>
        <begin position="365"/>
        <end position="374"/>
    </location>
</feature>
<evidence type="ECO:0000256" key="4">
    <source>
        <dbReference type="ARBA" id="ARBA00023242"/>
    </source>
</evidence>
<feature type="domain" description="BHLH" evidence="6">
    <location>
        <begin position="95"/>
        <end position="149"/>
    </location>
</feature>
<comment type="caution">
    <text evidence="7">The sequence shown here is derived from an EMBL/GenBank/DDBJ whole genome shotgun (WGS) entry which is preliminary data.</text>
</comment>
<evidence type="ECO:0000256" key="5">
    <source>
        <dbReference type="SAM" id="MobiDB-lite"/>
    </source>
</evidence>
<keyword evidence="3" id="KW-0804">Transcription</keyword>
<dbReference type="InterPro" id="IPR011598">
    <property type="entry name" value="bHLH_dom"/>
</dbReference>
<name>A0ABD2JXA4_HETSC</name>
<dbReference type="PANTHER" id="PTHR10985">
    <property type="entry name" value="BASIC HELIX-LOOP-HELIX TRANSCRIPTION FACTOR, HES-RELATED"/>
    <property type="match status" value="1"/>
</dbReference>
<dbReference type="AlphaFoldDB" id="A0ABD2JXA4"/>
<protein>
    <recommendedName>
        <fullName evidence="6">BHLH domain-containing protein</fullName>
    </recommendedName>
</protein>
<evidence type="ECO:0000256" key="1">
    <source>
        <dbReference type="ARBA" id="ARBA00004123"/>
    </source>
</evidence>
<keyword evidence="8" id="KW-1185">Reference proteome</keyword>
<dbReference type="CDD" id="cd11410">
    <property type="entry name" value="bHLH_O_HES"/>
    <property type="match status" value="1"/>
</dbReference>
<evidence type="ECO:0000259" key="6">
    <source>
        <dbReference type="PROSITE" id="PS50888"/>
    </source>
</evidence>
<dbReference type="SUPFAM" id="SSF47459">
    <property type="entry name" value="HLH, helix-loop-helix DNA-binding domain"/>
    <property type="match status" value="1"/>
</dbReference>
<dbReference type="EMBL" id="JBICCN010000083">
    <property type="protein sequence ID" value="KAL3095272.1"/>
    <property type="molecule type" value="Genomic_DNA"/>
</dbReference>
<keyword evidence="2" id="KW-0805">Transcription regulation</keyword>
<evidence type="ECO:0000256" key="3">
    <source>
        <dbReference type="ARBA" id="ARBA00023163"/>
    </source>
</evidence>